<accession>A0A512ADN0</accession>
<dbReference type="Gene3D" id="3.40.50.300">
    <property type="entry name" value="P-loop containing nucleotide triphosphate hydrolases"/>
    <property type="match status" value="1"/>
</dbReference>
<dbReference type="SMART" id="SM00382">
    <property type="entry name" value="AAA"/>
    <property type="match status" value="1"/>
</dbReference>
<dbReference type="Pfam" id="PF00664">
    <property type="entry name" value="ABC_membrane"/>
    <property type="match status" value="1"/>
</dbReference>
<evidence type="ECO:0000259" key="8">
    <source>
        <dbReference type="PROSITE" id="PS50893"/>
    </source>
</evidence>
<dbReference type="Gene3D" id="1.20.1560.10">
    <property type="entry name" value="ABC transporter type 1, transmembrane domain"/>
    <property type="match status" value="1"/>
</dbReference>
<feature type="transmembrane region" description="Helical" evidence="7">
    <location>
        <begin position="53"/>
        <end position="70"/>
    </location>
</feature>
<dbReference type="OrthoDB" id="1672195at2"/>
<evidence type="ECO:0000256" key="3">
    <source>
        <dbReference type="ARBA" id="ARBA00022741"/>
    </source>
</evidence>
<evidence type="ECO:0000256" key="1">
    <source>
        <dbReference type="ARBA" id="ARBA00004651"/>
    </source>
</evidence>
<dbReference type="GO" id="GO:0016887">
    <property type="term" value="F:ATP hydrolysis activity"/>
    <property type="evidence" value="ECO:0007669"/>
    <property type="project" value="InterPro"/>
</dbReference>
<dbReference type="SUPFAM" id="SSF52540">
    <property type="entry name" value="P-loop containing nucleoside triphosphate hydrolases"/>
    <property type="match status" value="1"/>
</dbReference>
<evidence type="ECO:0000313" key="11">
    <source>
        <dbReference type="Proteomes" id="UP000321868"/>
    </source>
</evidence>
<keyword evidence="4" id="KW-0067">ATP-binding</keyword>
<comment type="caution">
    <text evidence="10">The sequence shown here is derived from an EMBL/GenBank/DDBJ whole genome shotgun (WGS) entry which is preliminary data.</text>
</comment>
<feature type="transmembrane region" description="Helical" evidence="7">
    <location>
        <begin position="123"/>
        <end position="141"/>
    </location>
</feature>
<dbReference type="SUPFAM" id="SSF90123">
    <property type="entry name" value="ABC transporter transmembrane region"/>
    <property type="match status" value="1"/>
</dbReference>
<evidence type="ECO:0000259" key="9">
    <source>
        <dbReference type="PROSITE" id="PS50929"/>
    </source>
</evidence>
<dbReference type="PANTHER" id="PTHR24221:SF654">
    <property type="entry name" value="ATP-BINDING CASSETTE SUB-FAMILY B MEMBER 6"/>
    <property type="match status" value="1"/>
</dbReference>
<gene>
    <name evidence="10" type="ORF">SOL01_16810</name>
</gene>
<reference evidence="10 11" key="1">
    <citation type="submission" date="2019-07" db="EMBL/GenBank/DDBJ databases">
        <title>Whole genome shotgun sequence of Streptococcus oligofermentans NBRC 106105.</title>
        <authorList>
            <person name="Hosoyama A."/>
            <person name="Uohara A."/>
            <person name="Ohji S."/>
            <person name="Ichikawa N."/>
        </authorList>
    </citation>
    <scope>NUCLEOTIDE SEQUENCE [LARGE SCALE GENOMIC DNA]</scope>
    <source>
        <strain evidence="10 11">NBRC 106105</strain>
    </source>
</reference>
<dbReference type="GO" id="GO:0005886">
    <property type="term" value="C:plasma membrane"/>
    <property type="evidence" value="ECO:0007669"/>
    <property type="project" value="UniProtKB-SubCell"/>
</dbReference>
<dbReference type="PROSITE" id="PS50929">
    <property type="entry name" value="ABC_TM1F"/>
    <property type="match status" value="1"/>
</dbReference>
<dbReference type="GO" id="GO:0140359">
    <property type="term" value="F:ABC-type transporter activity"/>
    <property type="evidence" value="ECO:0007669"/>
    <property type="project" value="InterPro"/>
</dbReference>
<feature type="transmembrane region" description="Helical" evidence="7">
    <location>
        <begin position="147"/>
        <end position="166"/>
    </location>
</feature>
<dbReference type="GO" id="GO:0005524">
    <property type="term" value="F:ATP binding"/>
    <property type="evidence" value="ECO:0007669"/>
    <property type="project" value="UniProtKB-KW"/>
</dbReference>
<dbReference type="InterPro" id="IPR003439">
    <property type="entry name" value="ABC_transporter-like_ATP-bd"/>
</dbReference>
<dbReference type="InterPro" id="IPR039421">
    <property type="entry name" value="Type_1_exporter"/>
</dbReference>
<evidence type="ECO:0000256" key="2">
    <source>
        <dbReference type="ARBA" id="ARBA00022692"/>
    </source>
</evidence>
<keyword evidence="6 7" id="KW-0472">Membrane</keyword>
<evidence type="ECO:0000313" key="10">
    <source>
        <dbReference type="EMBL" id="GEN97807.1"/>
    </source>
</evidence>
<sequence length="530" mass="60625">MRNIYKYIDKKYLFPIFLGRIVNSGLVLAQPLILTKALKLDQDGLSYEKILNFASFGLSVYLVIYSLMLFSNHSHNIFRREINKSVRALLFKKVILNPKFSNDEKVSLLTQDMEYVGDNYLENINVMVSWGFVALVTATYIVSQNFLLGLIFVIFTIMRPIPQFIMNRRLQDSGDSWSKLRTKLHGLVSDSMQGSQTLRINQAMKLNEERVNDLNGEYQRAIQRFCFTHNIIFFFNGFMVFFSQVVPLALGFYLSLQGNSISITSLISMYVAAGMLVEPIQTLMYSAANLQGALPTANRLFKIIEEEPDFEETKDQFVENLESLRLNHISKSFAGRQLFSDLTATISVGQKVLIKGPSGSGKTTLFRLILGEEACDEGDFFVQYNGNQITSHFQGNIGLISQHPFLFNDTIRYNLTFGQPFQDHELLEVLDRVGLIDEFQDILNVEIHNNGENISGGQRVRLELARFLLREKDILLADEVTSALDEKNSRLVRDLIFSLPITVLEIAHHIDEEERYDQILELRKGRVMSQ</sequence>
<keyword evidence="3" id="KW-0547">Nucleotide-binding</keyword>
<dbReference type="InterPro" id="IPR027417">
    <property type="entry name" value="P-loop_NTPase"/>
</dbReference>
<dbReference type="EMBL" id="BJYQ01000102">
    <property type="protein sequence ID" value="GEN97807.1"/>
    <property type="molecule type" value="Genomic_DNA"/>
</dbReference>
<dbReference type="PANTHER" id="PTHR24221">
    <property type="entry name" value="ATP-BINDING CASSETTE SUB-FAMILY B"/>
    <property type="match status" value="1"/>
</dbReference>
<dbReference type="InterPro" id="IPR017871">
    <property type="entry name" value="ABC_transporter-like_CS"/>
</dbReference>
<keyword evidence="2 7" id="KW-0812">Transmembrane</keyword>
<dbReference type="RefSeq" id="WP_015605893.1">
    <property type="nucleotide sequence ID" value="NZ_BJYQ01000102.1"/>
</dbReference>
<dbReference type="InterPro" id="IPR011527">
    <property type="entry name" value="ABC1_TM_dom"/>
</dbReference>
<dbReference type="Pfam" id="PF00005">
    <property type="entry name" value="ABC_tran"/>
    <property type="match status" value="1"/>
</dbReference>
<dbReference type="CDD" id="cd03228">
    <property type="entry name" value="ABCC_MRP_Like"/>
    <property type="match status" value="1"/>
</dbReference>
<dbReference type="InterPro" id="IPR036640">
    <property type="entry name" value="ABC1_TM_sf"/>
</dbReference>
<feature type="transmembrane region" description="Helical" evidence="7">
    <location>
        <begin position="231"/>
        <end position="254"/>
    </location>
</feature>
<dbReference type="PROSITE" id="PS50893">
    <property type="entry name" value="ABC_TRANSPORTER_2"/>
    <property type="match status" value="1"/>
</dbReference>
<protein>
    <submittedName>
        <fullName evidence="10">Bacteriocin ABC transporter permease</fullName>
    </submittedName>
</protein>
<organism evidence="10 11">
    <name type="scientific">Streptococcus cristatus</name>
    <dbReference type="NCBI Taxonomy" id="45634"/>
    <lineage>
        <taxon>Bacteria</taxon>
        <taxon>Bacillati</taxon>
        <taxon>Bacillota</taxon>
        <taxon>Bacilli</taxon>
        <taxon>Lactobacillales</taxon>
        <taxon>Streptococcaceae</taxon>
        <taxon>Streptococcus</taxon>
    </lineage>
</organism>
<dbReference type="Proteomes" id="UP000321868">
    <property type="component" value="Unassembled WGS sequence"/>
</dbReference>
<feature type="domain" description="ABC transmembrane type-1" evidence="9">
    <location>
        <begin position="13"/>
        <end position="292"/>
    </location>
</feature>
<feature type="transmembrane region" description="Helical" evidence="7">
    <location>
        <begin position="12"/>
        <end position="33"/>
    </location>
</feature>
<evidence type="ECO:0000256" key="7">
    <source>
        <dbReference type="SAM" id="Phobius"/>
    </source>
</evidence>
<dbReference type="GO" id="GO:0034040">
    <property type="term" value="F:ATPase-coupled lipid transmembrane transporter activity"/>
    <property type="evidence" value="ECO:0007669"/>
    <property type="project" value="TreeGrafter"/>
</dbReference>
<feature type="domain" description="ABC transporter" evidence="8">
    <location>
        <begin position="324"/>
        <end position="530"/>
    </location>
</feature>
<dbReference type="AlphaFoldDB" id="A0A512ADN0"/>
<comment type="subcellular location">
    <subcellularLocation>
        <location evidence="1">Cell membrane</location>
        <topology evidence="1">Multi-pass membrane protein</topology>
    </subcellularLocation>
</comment>
<evidence type="ECO:0000256" key="4">
    <source>
        <dbReference type="ARBA" id="ARBA00022840"/>
    </source>
</evidence>
<evidence type="ECO:0000256" key="5">
    <source>
        <dbReference type="ARBA" id="ARBA00022989"/>
    </source>
</evidence>
<proteinExistence type="predicted"/>
<keyword evidence="5 7" id="KW-1133">Transmembrane helix</keyword>
<dbReference type="PROSITE" id="PS00211">
    <property type="entry name" value="ABC_TRANSPORTER_1"/>
    <property type="match status" value="1"/>
</dbReference>
<dbReference type="InterPro" id="IPR003593">
    <property type="entry name" value="AAA+_ATPase"/>
</dbReference>
<name>A0A512ADN0_STRCR</name>
<evidence type="ECO:0000256" key="6">
    <source>
        <dbReference type="ARBA" id="ARBA00023136"/>
    </source>
</evidence>